<comment type="caution">
    <text evidence="2">The sequence shown here is derived from an EMBL/GenBank/DDBJ whole genome shotgun (WGS) entry which is preliminary data.</text>
</comment>
<dbReference type="Proteomes" id="UP000030321">
    <property type="component" value="Unassembled WGS sequence"/>
</dbReference>
<dbReference type="RefSeq" id="WP_045358645.1">
    <property type="nucleotide sequence ID" value="NZ_BBPA01000030.1"/>
</dbReference>
<feature type="transmembrane region" description="Helical" evidence="1">
    <location>
        <begin position="196"/>
        <end position="216"/>
    </location>
</feature>
<keyword evidence="1" id="KW-0812">Transmembrane</keyword>
<feature type="transmembrane region" description="Helical" evidence="1">
    <location>
        <begin position="161"/>
        <end position="184"/>
    </location>
</feature>
<evidence type="ECO:0000313" key="2">
    <source>
        <dbReference type="EMBL" id="GAL92901.1"/>
    </source>
</evidence>
<sequence>MKIIFRQSWTKILTIVPLFLLIFASKTLAHHAMGGQTPDNFWNGFLSGLAHPVIGLDHLAFVVASGLIAVGMEQGLLIPIAFAIATLIGTGIHLQEINLLFPEGIVALSVVIFGVILTLKKGLQTHSNLYTIALATLAMIAGIFHGYAYGESIIGARVAALVAYLIGFTVIQLAIASGAFFLGSVIKEKLAKQATLISKFIGLAIMAIGTTFLVGIK</sequence>
<keyword evidence="1" id="KW-1133">Transmembrane helix</keyword>
<gene>
    <name evidence="2" type="ORF">N44_01588</name>
</gene>
<feature type="transmembrane region" description="Helical" evidence="1">
    <location>
        <begin position="76"/>
        <end position="94"/>
    </location>
</feature>
<dbReference type="AlphaFoldDB" id="A0A0A1VUF8"/>
<name>A0A0A1VUF8_MICAE</name>
<evidence type="ECO:0000256" key="1">
    <source>
        <dbReference type="SAM" id="Phobius"/>
    </source>
</evidence>
<reference evidence="3" key="1">
    <citation type="journal article" date="2015" name="Genome">
        <title>Whole Genome Sequence of the Non-Microcystin-Producing Microcystis aeruginosa Strain NIES-44.</title>
        <authorList>
            <person name="Okano K."/>
            <person name="Miyata N."/>
            <person name="Ozaki Y."/>
        </authorList>
    </citation>
    <scope>NUCLEOTIDE SEQUENCE [LARGE SCALE GENOMIC DNA]</scope>
    <source>
        <strain evidence="3">NIES-44</strain>
    </source>
</reference>
<accession>A0A0A1VUF8</accession>
<organism evidence="2 3">
    <name type="scientific">Microcystis aeruginosa NIES-44</name>
    <dbReference type="NCBI Taxonomy" id="449439"/>
    <lineage>
        <taxon>Bacteria</taxon>
        <taxon>Bacillati</taxon>
        <taxon>Cyanobacteriota</taxon>
        <taxon>Cyanophyceae</taxon>
        <taxon>Oscillatoriophycideae</taxon>
        <taxon>Chroococcales</taxon>
        <taxon>Microcystaceae</taxon>
        <taxon>Microcystis</taxon>
    </lineage>
</organism>
<feature type="transmembrane region" description="Helical" evidence="1">
    <location>
        <begin position="45"/>
        <end position="69"/>
    </location>
</feature>
<feature type="transmembrane region" description="Helical" evidence="1">
    <location>
        <begin position="129"/>
        <end position="149"/>
    </location>
</feature>
<protein>
    <submittedName>
        <fullName evidence="2">HupE-UreJ family cobalt transporter</fullName>
    </submittedName>
</protein>
<proteinExistence type="predicted"/>
<dbReference type="Pfam" id="PF04955">
    <property type="entry name" value="HupE_UreJ"/>
    <property type="match status" value="1"/>
</dbReference>
<feature type="transmembrane region" description="Helical" evidence="1">
    <location>
        <begin position="100"/>
        <end position="117"/>
    </location>
</feature>
<dbReference type="EMBL" id="BBPA01000030">
    <property type="protein sequence ID" value="GAL92901.1"/>
    <property type="molecule type" value="Genomic_DNA"/>
</dbReference>
<dbReference type="InterPro" id="IPR007038">
    <property type="entry name" value="HupE_UreJ"/>
</dbReference>
<evidence type="ECO:0000313" key="3">
    <source>
        <dbReference type="Proteomes" id="UP000030321"/>
    </source>
</evidence>
<keyword evidence="1" id="KW-0472">Membrane</keyword>